<dbReference type="Gene3D" id="1.10.10.880">
    <property type="entry name" value="Anti sigma-E protein RseA, N-terminal domain"/>
    <property type="match status" value="1"/>
</dbReference>
<evidence type="ECO:0000313" key="3">
    <source>
        <dbReference type="EMBL" id="UYO74203.1"/>
    </source>
</evidence>
<gene>
    <name evidence="3" type="ORF">M0220_15190</name>
</gene>
<dbReference type="AlphaFoldDB" id="A0AA46TQ89"/>
<proteinExistence type="predicted"/>
<evidence type="ECO:0000259" key="2">
    <source>
        <dbReference type="Pfam" id="PF03872"/>
    </source>
</evidence>
<dbReference type="InterPro" id="IPR052383">
    <property type="entry name" value="Anti-sigma-E_RseA-like"/>
</dbReference>
<dbReference type="GO" id="GO:0016989">
    <property type="term" value="F:sigma factor antagonist activity"/>
    <property type="evidence" value="ECO:0007669"/>
    <property type="project" value="InterPro"/>
</dbReference>
<feature type="region of interest" description="Disordered" evidence="1">
    <location>
        <begin position="219"/>
        <end position="246"/>
    </location>
</feature>
<dbReference type="InterPro" id="IPR036147">
    <property type="entry name" value="Anti-sigma_E_RseA_N_sf"/>
</dbReference>
<keyword evidence="4" id="KW-1185">Reference proteome</keyword>
<dbReference type="InterPro" id="IPR005572">
    <property type="entry name" value="Anti-sigma_E_RseA_N"/>
</dbReference>
<dbReference type="EMBL" id="CP096973">
    <property type="protein sequence ID" value="UYO74203.1"/>
    <property type="molecule type" value="Genomic_DNA"/>
</dbReference>
<dbReference type="RefSeq" id="WP_264018120.1">
    <property type="nucleotide sequence ID" value="NZ_CP096973.1"/>
</dbReference>
<evidence type="ECO:0000256" key="1">
    <source>
        <dbReference type="SAM" id="MobiDB-lite"/>
    </source>
</evidence>
<dbReference type="PANTHER" id="PTHR38104:SF1">
    <property type="entry name" value="ANTI-SIGMA-E FACTOR RSEA"/>
    <property type="match status" value="1"/>
</dbReference>
<dbReference type="CDD" id="cd16328">
    <property type="entry name" value="RseA_N"/>
    <property type="match status" value="1"/>
</dbReference>
<dbReference type="Pfam" id="PF03872">
    <property type="entry name" value="RseA_N"/>
    <property type="match status" value="1"/>
</dbReference>
<dbReference type="KEGG" id="hqn:M0220_15190"/>
<organism evidence="3 4">
    <name type="scientific">Halomonas qinghailakensis</name>
    <dbReference type="NCBI Taxonomy" id="2937790"/>
    <lineage>
        <taxon>Bacteria</taxon>
        <taxon>Pseudomonadati</taxon>
        <taxon>Pseudomonadota</taxon>
        <taxon>Gammaproteobacteria</taxon>
        <taxon>Oceanospirillales</taxon>
        <taxon>Halomonadaceae</taxon>
        <taxon>Halomonas</taxon>
    </lineage>
</organism>
<feature type="domain" description="Anti sigma-E protein RseA N-terminal" evidence="2">
    <location>
        <begin position="6"/>
        <end position="79"/>
    </location>
</feature>
<dbReference type="Proteomes" id="UP001164935">
    <property type="component" value="Chromosome"/>
</dbReference>
<protein>
    <submittedName>
        <fullName evidence="3">Sigma-E factor negative regulatory protein</fullName>
    </submittedName>
</protein>
<dbReference type="PANTHER" id="PTHR38104">
    <property type="match status" value="1"/>
</dbReference>
<reference evidence="3" key="1">
    <citation type="submission" date="2022-05" db="EMBL/GenBank/DDBJ databases">
        <title>Complete sequence of a novel PHA-producing Halomonas strain.</title>
        <authorList>
            <person name="Zheng Z."/>
        </authorList>
    </citation>
    <scope>NUCLEOTIDE SEQUENCE</scope>
    <source>
        <strain evidence="3">ZZQ-149</strain>
    </source>
</reference>
<dbReference type="SUPFAM" id="SSF89069">
    <property type="entry name" value="N-terminal, cytoplasmic domain of anti-sigmaE factor RseA"/>
    <property type="match status" value="1"/>
</dbReference>
<accession>A0AA46TQ89</accession>
<name>A0AA46TQ89_9GAMM</name>
<evidence type="ECO:0000313" key="4">
    <source>
        <dbReference type="Proteomes" id="UP001164935"/>
    </source>
</evidence>
<sequence>MSHNTRESLSALMDSESDELELRRVLKSLPDDSDAAETWRRYHLARSMMQRERNVDVSIDLSAGIMDRLRDEPAPVLENDTVVTPARSGGLSFARGAGVAAAVSLMVITGVQFFSNGNTSPGSSQGAGDSIAAQSGGGLQVQPVNLSAPQPASMTSSEMPMFEQTPFRISGQSGQSGFMNVSDAGFSTPTAPQGDMSQQTMAIDADQIRLLKSYLEQHAQGAAGGSGDSWMPLMRSSSVTEPLGQR</sequence>